<evidence type="ECO:0000259" key="7">
    <source>
        <dbReference type="PROSITE" id="PS50929"/>
    </source>
</evidence>
<dbReference type="PROSITE" id="PS50929">
    <property type="entry name" value="ABC_TM1F"/>
    <property type="match status" value="1"/>
</dbReference>
<name>A0ABV5I1B9_9RHOB</name>
<evidence type="ECO:0000256" key="1">
    <source>
        <dbReference type="ARBA" id="ARBA00004651"/>
    </source>
</evidence>
<dbReference type="InterPro" id="IPR039421">
    <property type="entry name" value="Type_1_exporter"/>
</dbReference>
<evidence type="ECO:0000256" key="6">
    <source>
        <dbReference type="SAM" id="Phobius"/>
    </source>
</evidence>
<evidence type="ECO:0000256" key="2">
    <source>
        <dbReference type="ARBA" id="ARBA00022692"/>
    </source>
</evidence>
<dbReference type="EMBL" id="JBHMEC010000017">
    <property type="protein sequence ID" value="MFB9150490.1"/>
    <property type="molecule type" value="Genomic_DNA"/>
</dbReference>
<evidence type="ECO:0000313" key="9">
    <source>
        <dbReference type="Proteomes" id="UP001589670"/>
    </source>
</evidence>
<dbReference type="Pfam" id="PF00664">
    <property type="entry name" value="ABC_membrane"/>
    <property type="match status" value="1"/>
</dbReference>
<dbReference type="PANTHER" id="PTHR24221">
    <property type="entry name" value="ATP-BINDING CASSETTE SUB-FAMILY B"/>
    <property type="match status" value="1"/>
</dbReference>
<feature type="domain" description="ABC transmembrane type-1" evidence="7">
    <location>
        <begin position="17"/>
        <end position="287"/>
    </location>
</feature>
<dbReference type="Proteomes" id="UP001589670">
    <property type="component" value="Unassembled WGS sequence"/>
</dbReference>
<evidence type="ECO:0000256" key="5">
    <source>
        <dbReference type="SAM" id="MobiDB-lite"/>
    </source>
</evidence>
<dbReference type="Gene3D" id="3.40.50.300">
    <property type="entry name" value="P-loop containing nucleotide triphosphate hydrolases"/>
    <property type="match status" value="1"/>
</dbReference>
<reference evidence="8 9" key="1">
    <citation type="submission" date="2024-09" db="EMBL/GenBank/DDBJ databases">
        <authorList>
            <person name="Sun Q."/>
            <person name="Mori K."/>
        </authorList>
    </citation>
    <scope>NUCLEOTIDE SEQUENCE [LARGE SCALE GENOMIC DNA]</scope>
    <source>
        <strain evidence="8 9">CECT 9424</strain>
    </source>
</reference>
<sequence>MTRLPDIAGGDRRRPFALLIGAALGQGAMLVASAVAVRDAIGTVRDGGTAMPVGSLILLAVAGIGLAALRHAERVLAERVGQSYTAETRELLFLRLSKAPTSWLAKRRTGALSLRYVGDLTALKNWAGIGLARAISAAVILPAALLVLAAIDPRLVPAAAVPVALAFAVMLRLGPPLSRAHARLRKSRARLAASMSERLQQATALRRAGRIRTERRTLQAQSAEIVQAGIERARLSGATRAMPDMASGVATALTLALCLHYRIAIGETVAALLTLSMIVRPMRHVADIRDRRIGWLIASGKLAQALSAPRIHRLGRPLRPARAGRAALMIRSVPVDGVPCDLKLARGDVRLLQGADPVSSGRLLMLAAGLDEPDAGVFRVLGRRPAELDPQELLYLGGASPSLRGSLRRDVLLGTGCTPADAEISKVLEDIGLGPLLARIGGLDGRVEEGRRNLSVAETRGILLARGLLARPALALIDADGIGFGAADIARLARHFRTINSAALVATTLAGGDLAGARSIRPRPSDATGNDRPASATENKTPETGK</sequence>
<dbReference type="InterPro" id="IPR027417">
    <property type="entry name" value="P-loop_NTPase"/>
</dbReference>
<feature type="transmembrane region" description="Helical" evidence="6">
    <location>
        <begin position="157"/>
        <end position="175"/>
    </location>
</feature>
<dbReference type="RefSeq" id="WP_377070027.1">
    <property type="nucleotide sequence ID" value="NZ_JBHMEC010000017.1"/>
</dbReference>
<accession>A0ABV5I1B9</accession>
<feature type="transmembrane region" description="Helical" evidence="6">
    <location>
        <begin position="16"/>
        <end position="37"/>
    </location>
</feature>
<keyword evidence="4 6" id="KW-0472">Membrane</keyword>
<proteinExistence type="predicted"/>
<evidence type="ECO:0000256" key="4">
    <source>
        <dbReference type="ARBA" id="ARBA00023136"/>
    </source>
</evidence>
<dbReference type="InterPro" id="IPR036640">
    <property type="entry name" value="ABC1_TM_sf"/>
</dbReference>
<protein>
    <submittedName>
        <fullName evidence="8">ABC transporter transmembrane domain-containing protein</fullName>
    </submittedName>
</protein>
<feature type="region of interest" description="Disordered" evidence="5">
    <location>
        <begin position="516"/>
        <end position="546"/>
    </location>
</feature>
<comment type="caution">
    <text evidence="8">The sequence shown here is derived from an EMBL/GenBank/DDBJ whole genome shotgun (WGS) entry which is preliminary data.</text>
</comment>
<dbReference type="PANTHER" id="PTHR24221:SF654">
    <property type="entry name" value="ATP-BINDING CASSETTE SUB-FAMILY B MEMBER 6"/>
    <property type="match status" value="1"/>
</dbReference>
<feature type="transmembrane region" description="Helical" evidence="6">
    <location>
        <begin position="49"/>
        <end position="69"/>
    </location>
</feature>
<comment type="subcellular location">
    <subcellularLocation>
        <location evidence="1">Cell membrane</location>
        <topology evidence="1">Multi-pass membrane protein</topology>
    </subcellularLocation>
</comment>
<evidence type="ECO:0000256" key="3">
    <source>
        <dbReference type="ARBA" id="ARBA00022989"/>
    </source>
</evidence>
<organism evidence="8 9">
    <name type="scientific">Roseovarius ramblicola</name>
    <dbReference type="NCBI Taxonomy" id="2022336"/>
    <lineage>
        <taxon>Bacteria</taxon>
        <taxon>Pseudomonadati</taxon>
        <taxon>Pseudomonadota</taxon>
        <taxon>Alphaproteobacteria</taxon>
        <taxon>Rhodobacterales</taxon>
        <taxon>Roseobacteraceae</taxon>
        <taxon>Roseovarius</taxon>
    </lineage>
</organism>
<feature type="transmembrane region" description="Helical" evidence="6">
    <location>
        <begin position="131"/>
        <end position="151"/>
    </location>
</feature>
<keyword evidence="9" id="KW-1185">Reference proteome</keyword>
<dbReference type="SUPFAM" id="SSF90123">
    <property type="entry name" value="ABC transporter transmembrane region"/>
    <property type="match status" value="1"/>
</dbReference>
<keyword evidence="3 6" id="KW-1133">Transmembrane helix</keyword>
<gene>
    <name evidence="8" type="ORF">ACFFU4_12105</name>
</gene>
<dbReference type="InterPro" id="IPR011527">
    <property type="entry name" value="ABC1_TM_dom"/>
</dbReference>
<keyword evidence="2 6" id="KW-0812">Transmembrane</keyword>
<dbReference type="Gene3D" id="1.20.1560.10">
    <property type="entry name" value="ABC transporter type 1, transmembrane domain"/>
    <property type="match status" value="1"/>
</dbReference>
<evidence type="ECO:0000313" key="8">
    <source>
        <dbReference type="EMBL" id="MFB9150490.1"/>
    </source>
</evidence>